<accession>A0A9P4NCW5</accession>
<evidence type="ECO:0000256" key="1">
    <source>
        <dbReference type="SAM" id="MobiDB-lite"/>
    </source>
</evidence>
<keyword evidence="3" id="KW-1185">Reference proteome</keyword>
<name>A0A9P4NCW5_9PLEO</name>
<proteinExistence type="predicted"/>
<dbReference type="Proteomes" id="UP000800093">
    <property type="component" value="Unassembled WGS sequence"/>
</dbReference>
<organism evidence="2 3">
    <name type="scientific">Lojkania enalia</name>
    <dbReference type="NCBI Taxonomy" id="147567"/>
    <lineage>
        <taxon>Eukaryota</taxon>
        <taxon>Fungi</taxon>
        <taxon>Dikarya</taxon>
        <taxon>Ascomycota</taxon>
        <taxon>Pezizomycotina</taxon>
        <taxon>Dothideomycetes</taxon>
        <taxon>Pleosporomycetidae</taxon>
        <taxon>Pleosporales</taxon>
        <taxon>Pleosporales incertae sedis</taxon>
        <taxon>Lojkania</taxon>
    </lineage>
</organism>
<reference evidence="3" key="1">
    <citation type="journal article" date="2020" name="Stud. Mycol.">
        <title>101 Dothideomycetes genomes: A test case for predicting lifestyles and emergence of pathogens.</title>
        <authorList>
            <person name="Haridas S."/>
            <person name="Albert R."/>
            <person name="Binder M."/>
            <person name="Bloem J."/>
            <person name="LaButti K."/>
            <person name="Salamov A."/>
            <person name="Andreopoulos B."/>
            <person name="Baker S."/>
            <person name="Barry K."/>
            <person name="Bills G."/>
            <person name="Bluhm B."/>
            <person name="Cannon C."/>
            <person name="Castanera R."/>
            <person name="Culley D."/>
            <person name="Daum C."/>
            <person name="Ezra D."/>
            <person name="Gonzalez J."/>
            <person name="Henrissat B."/>
            <person name="Kuo A."/>
            <person name="Liang C."/>
            <person name="Lipzen A."/>
            <person name="Lutzoni F."/>
            <person name="Magnuson J."/>
            <person name="Mondo S."/>
            <person name="Nolan M."/>
            <person name="Ohm R."/>
            <person name="Pangilinan J."/>
            <person name="Park H.-J."/>
            <person name="Ramirez L."/>
            <person name="Alfaro M."/>
            <person name="Sun H."/>
            <person name="Tritt A."/>
            <person name="Yoshinaga Y."/>
            <person name="Zwiers L.-H."/>
            <person name="Turgeon B."/>
            <person name="Goodwin S."/>
            <person name="Spatafora J."/>
            <person name="Crous P."/>
            <person name="Grigoriev I."/>
        </authorList>
    </citation>
    <scope>NUCLEOTIDE SEQUENCE [LARGE SCALE GENOMIC DNA]</scope>
    <source>
        <strain evidence="3">CBS 304.66</strain>
    </source>
</reference>
<evidence type="ECO:0000313" key="3">
    <source>
        <dbReference type="Proteomes" id="UP000800093"/>
    </source>
</evidence>
<protein>
    <submittedName>
        <fullName evidence="2">Uncharacterized protein</fullName>
    </submittedName>
</protein>
<sequence length="152" mass="16719">MARPALLHVPNVKCLFWSSLPAAVEPTQRKIRRPQQIQVECDQRMRSADWLAPAGPSMALQPPQRPRARSRDGLISSTANPCPSPVNPERIGSSPGLHRSADALLDSGTFSPCRCEQPWMMGYDDEACSGDQGLRIRPPAQAIGRPVQRLET</sequence>
<dbReference type="AlphaFoldDB" id="A0A9P4NCW5"/>
<evidence type="ECO:0000313" key="2">
    <source>
        <dbReference type="EMBL" id="KAF2270956.1"/>
    </source>
</evidence>
<comment type="caution">
    <text evidence="2">The sequence shown here is derived from an EMBL/GenBank/DDBJ whole genome shotgun (WGS) entry which is preliminary data.</text>
</comment>
<feature type="region of interest" description="Disordered" evidence="1">
    <location>
        <begin position="53"/>
        <end position="103"/>
    </location>
</feature>
<gene>
    <name evidence="2" type="ORF">CC78DRAFT_7297</name>
</gene>
<dbReference type="EMBL" id="ML986578">
    <property type="protein sequence ID" value="KAF2270956.1"/>
    <property type="molecule type" value="Genomic_DNA"/>
</dbReference>